<organism evidence="2">
    <name type="scientific">Anthurium amnicola</name>
    <dbReference type="NCBI Taxonomy" id="1678845"/>
    <lineage>
        <taxon>Eukaryota</taxon>
        <taxon>Viridiplantae</taxon>
        <taxon>Streptophyta</taxon>
        <taxon>Embryophyta</taxon>
        <taxon>Tracheophyta</taxon>
        <taxon>Spermatophyta</taxon>
        <taxon>Magnoliopsida</taxon>
        <taxon>Liliopsida</taxon>
        <taxon>Araceae</taxon>
        <taxon>Pothoideae</taxon>
        <taxon>Potheae</taxon>
        <taxon>Anthurium</taxon>
    </lineage>
</organism>
<evidence type="ECO:0000313" key="2">
    <source>
        <dbReference type="EMBL" id="JAT40809.1"/>
    </source>
</evidence>
<reference evidence="2" key="1">
    <citation type="submission" date="2015-07" db="EMBL/GenBank/DDBJ databases">
        <title>Transcriptome Assembly of Anthurium amnicola.</title>
        <authorList>
            <person name="Suzuki J."/>
        </authorList>
    </citation>
    <scope>NUCLEOTIDE SEQUENCE</scope>
</reference>
<dbReference type="AlphaFoldDB" id="A0A1D1XEJ0"/>
<protein>
    <submittedName>
        <fullName evidence="2">Uncharacterized protein</fullName>
    </submittedName>
</protein>
<accession>A0A1D1XEJ0</accession>
<sequence length="150" mass="14759">MAVVESTGGVDLGTKVGSTGGRNLEAPPAGSPPDSDAPSKDADRAQPTPSPPPPPMQQQRPLAGMADPSTPQHGIRFLRPHFDPAAFLAKVQQHQLQARGQGFDRAPAVEHGVPGDGASVAAAGAGQRSNGGGVGGGGGVAGGGFSGGMR</sequence>
<gene>
    <name evidence="2" type="ORF">g.93485</name>
</gene>
<dbReference type="EMBL" id="GDJX01027127">
    <property type="protein sequence ID" value="JAT40809.1"/>
    <property type="molecule type" value="Transcribed_RNA"/>
</dbReference>
<feature type="compositionally biased region" description="Low complexity" evidence="1">
    <location>
        <begin position="26"/>
        <end position="36"/>
    </location>
</feature>
<proteinExistence type="predicted"/>
<evidence type="ECO:0000256" key="1">
    <source>
        <dbReference type="SAM" id="MobiDB-lite"/>
    </source>
</evidence>
<feature type="region of interest" description="Disordered" evidence="1">
    <location>
        <begin position="1"/>
        <end position="78"/>
    </location>
</feature>
<name>A0A1D1XEJ0_9ARAE</name>
<feature type="non-terminal residue" evidence="2">
    <location>
        <position position="150"/>
    </location>
</feature>